<gene>
    <name evidence="3" type="ORF">GCM10023216_14650</name>
</gene>
<keyword evidence="2" id="KW-0472">Membrane</keyword>
<comment type="caution">
    <text evidence="3">The sequence shown here is derived from an EMBL/GenBank/DDBJ whole genome shotgun (WGS) entry which is preliminary data.</text>
</comment>
<keyword evidence="2" id="KW-0812">Transmembrane</keyword>
<accession>A0ABP8YDD4</accession>
<feature type="transmembrane region" description="Helical" evidence="2">
    <location>
        <begin position="27"/>
        <end position="45"/>
    </location>
</feature>
<organism evidence="3 4">
    <name type="scientific">Isoptericola chiayiensis</name>
    <dbReference type="NCBI Taxonomy" id="579446"/>
    <lineage>
        <taxon>Bacteria</taxon>
        <taxon>Bacillati</taxon>
        <taxon>Actinomycetota</taxon>
        <taxon>Actinomycetes</taxon>
        <taxon>Micrococcales</taxon>
        <taxon>Promicromonosporaceae</taxon>
        <taxon>Isoptericola</taxon>
    </lineage>
</organism>
<evidence type="ECO:0000256" key="1">
    <source>
        <dbReference type="SAM" id="MobiDB-lite"/>
    </source>
</evidence>
<dbReference type="Proteomes" id="UP001500956">
    <property type="component" value="Unassembled WGS sequence"/>
</dbReference>
<keyword evidence="2" id="KW-1133">Transmembrane helix</keyword>
<evidence type="ECO:0008006" key="5">
    <source>
        <dbReference type="Google" id="ProtNLM"/>
    </source>
</evidence>
<feature type="region of interest" description="Disordered" evidence="1">
    <location>
        <begin position="51"/>
        <end position="82"/>
    </location>
</feature>
<proteinExistence type="predicted"/>
<feature type="compositionally biased region" description="Low complexity" evidence="1">
    <location>
        <begin position="59"/>
        <end position="69"/>
    </location>
</feature>
<reference evidence="4" key="1">
    <citation type="journal article" date="2019" name="Int. J. Syst. Evol. Microbiol.">
        <title>The Global Catalogue of Microorganisms (GCM) 10K type strain sequencing project: providing services to taxonomists for standard genome sequencing and annotation.</title>
        <authorList>
            <consortium name="The Broad Institute Genomics Platform"/>
            <consortium name="The Broad Institute Genome Sequencing Center for Infectious Disease"/>
            <person name="Wu L."/>
            <person name="Ma J."/>
        </authorList>
    </citation>
    <scope>NUCLEOTIDE SEQUENCE [LARGE SCALE GENOMIC DNA]</scope>
    <source>
        <strain evidence="4">JCM 18063</strain>
    </source>
</reference>
<dbReference type="EMBL" id="BAABID010000007">
    <property type="protein sequence ID" value="GAA4725377.1"/>
    <property type="molecule type" value="Genomic_DNA"/>
</dbReference>
<name>A0ABP8YDD4_9MICO</name>
<evidence type="ECO:0000313" key="3">
    <source>
        <dbReference type="EMBL" id="GAA4725377.1"/>
    </source>
</evidence>
<evidence type="ECO:0000256" key="2">
    <source>
        <dbReference type="SAM" id="Phobius"/>
    </source>
</evidence>
<evidence type="ECO:0000313" key="4">
    <source>
        <dbReference type="Proteomes" id="UP001500956"/>
    </source>
</evidence>
<protein>
    <recommendedName>
        <fullName evidence="5">Secreted protein</fullName>
    </recommendedName>
</protein>
<sequence length="202" mass="20469">MAGGDRLAMTQQHSGVRELPARSGTKLGVYAVLGIVGVLAVLFLWSQRSQAPGPTDDGATAPSSAPTAPVVQVEDGSTVPSGHDALLASGMRVTAPSVQATSSTATVDYAVYPADGAGDGVVTIPSAHLVLVLDGVELAPAREDEAERRLRGGPAGFFAGFDVDGLEAGGTVDVGVTTRDGTSFEFVDVPVEDPVSGRVRGL</sequence>
<keyword evidence="4" id="KW-1185">Reference proteome</keyword>